<protein>
    <submittedName>
        <fullName evidence="2">Uncharacterized protein</fullName>
    </submittedName>
</protein>
<evidence type="ECO:0000256" key="1">
    <source>
        <dbReference type="SAM" id="MobiDB-lite"/>
    </source>
</evidence>
<organism evidence="2 3">
    <name type="scientific">Marasmius tenuissimus</name>
    <dbReference type="NCBI Taxonomy" id="585030"/>
    <lineage>
        <taxon>Eukaryota</taxon>
        <taxon>Fungi</taxon>
        <taxon>Dikarya</taxon>
        <taxon>Basidiomycota</taxon>
        <taxon>Agaricomycotina</taxon>
        <taxon>Agaricomycetes</taxon>
        <taxon>Agaricomycetidae</taxon>
        <taxon>Agaricales</taxon>
        <taxon>Marasmiineae</taxon>
        <taxon>Marasmiaceae</taxon>
        <taxon>Marasmius</taxon>
    </lineage>
</organism>
<name>A0ABR2Z7W1_9AGAR</name>
<feature type="non-terminal residue" evidence="2">
    <location>
        <position position="130"/>
    </location>
</feature>
<evidence type="ECO:0000313" key="3">
    <source>
        <dbReference type="Proteomes" id="UP001437256"/>
    </source>
</evidence>
<evidence type="ECO:0000313" key="2">
    <source>
        <dbReference type="EMBL" id="KAL0056883.1"/>
    </source>
</evidence>
<proteinExistence type="predicted"/>
<gene>
    <name evidence="2" type="ORF">AAF712_016500</name>
</gene>
<sequence length="130" mass="14852">MVTSTSDTLKKRKPRPDQKRATKFKPKKPQNVVANAPKTTAKKLKQPKEDLTLSDWLEVFDYMEAHPEIRRQQDVVDHFKNRASGALVFTQSALSKKLKVKDQLRSSARADPSALSRKRARVVTRPDVDQ</sequence>
<keyword evidence="3" id="KW-1185">Reference proteome</keyword>
<dbReference type="EMBL" id="JBBXMP010000845">
    <property type="protein sequence ID" value="KAL0056883.1"/>
    <property type="molecule type" value="Genomic_DNA"/>
</dbReference>
<reference evidence="2 3" key="1">
    <citation type="submission" date="2024-05" db="EMBL/GenBank/DDBJ databases">
        <title>A draft genome resource for the thread blight pathogen Marasmius tenuissimus strain MS-2.</title>
        <authorList>
            <person name="Yulfo-Soto G.E."/>
            <person name="Baruah I.K."/>
            <person name="Amoako-Attah I."/>
            <person name="Bukari Y."/>
            <person name="Meinhardt L.W."/>
            <person name="Bailey B.A."/>
            <person name="Cohen S.P."/>
        </authorList>
    </citation>
    <scope>NUCLEOTIDE SEQUENCE [LARGE SCALE GENOMIC DNA]</scope>
    <source>
        <strain evidence="2 3">MS-2</strain>
    </source>
</reference>
<dbReference type="Proteomes" id="UP001437256">
    <property type="component" value="Unassembled WGS sequence"/>
</dbReference>
<feature type="region of interest" description="Disordered" evidence="1">
    <location>
        <begin position="99"/>
        <end position="130"/>
    </location>
</feature>
<accession>A0ABR2Z7W1</accession>
<comment type="caution">
    <text evidence="2">The sequence shown here is derived from an EMBL/GenBank/DDBJ whole genome shotgun (WGS) entry which is preliminary data.</text>
</comment>
<feature type="region of interest" description="Disordered" evidence="1">
    <location>
        <begin position="1"/>
        <end position="29"/>
    </location>
</feature>